<dbReference type="PANTHER" id="PTHR30390">
    <property type="entry name" value="SEDOHEPTULOSE 7-PHOSPHATE ISOMERASE / DNAA INITIATOR-ASSOCIATING FACTOR FOR REPLICATION INITIATION"/>
    <property type="match status" value="1"/>
</dbReference>
<feature type="domain" description="SIS" evidence="1">
    <location>
        <begin position="36"/>
        <end position="127"/>
    </location>
</feature>
<organism evidence="2">
    <name type="scientific">marine metagenome</name>
    <dbReference type="NCBI Taxonomy" id="408172"/>
    <lineage>
        <taxon>unclassified sequences</taxon>
        <taxon>metagenomes</taxon>
        <taxon>ecological metagenomes</taxon>
    </lineage>
</organism>
<dbReference type="Gene3D" id="3.40.50.10490">
    <property type="entry name" value="Glucose-6-phosphate isomerase like protein, domain 1"/>
    <property type="match status" value="1"/>
</dbReference>
<evidence type="ECO:0000259" key="1">
    <source>
        <dbReference type="PROSITE" id="PS51464"/>
    </source>
</evidence>
<reference evidence="2" key="1">
    <citation type="submission" date="2018-05" db="EMBL/GenBank/DDBJ databases">
        <authorList>
            <person name="Lanie J.A."/>
            <person name="Ng W.-L."/>
            <person name="Kazmierczak K.M."/>
            <person name="Andrzejewski T.M."/>
            <person name="Davidsen T.M."/>
            <person name="Wayne K.J."/>
            <person name="Tettelin H."/>
            <person name="Glass J.I."/>
            <person name="Rusch D."/>
            <person name="Podicherti R."/>
            <person name="Tsui H.-C.T."/>
            <person name="Winkler M.E."/>
        </authorList>
    </citation>
    <scope>NUCLEOTIDE SEQUENCE</scope>
</reference>
<protein>
    <recommendedName>
        <fullName evidence="1">SIS domain-containing protein</fullName>
    </recommendedName>
</protein>
<dbReference type="InterPro" id="IPR001347">
    <property type="entry name" value="SIS_dom"/>
</dbReference>
<dbReference type="EMBL" id="UINC01191435">
    <property type="protein sequence ID" value="SVE06083.1"/>
    <property type="molecule type" value="Genomic_DNA"/>
</dbReference>
<sequence length="127" mass="14020">MQKIKDHVNLFLENQSTCIEKLSAQTEIISKITNLLIKTRDQGKSIYVMGNGGSGSTASHFVSDLLKTAIVKKEKRFKAISLTDNVPVILAWSNDVSYDDVFIEQLKNHFSKGDILIGFSGSGNSKN</sequence>
<dbReference type="Pfam" id="PF13580">
    <property type="entry name" value="SIS_2"/>
    <property type="match status" value="1"/>
</dbReference>
<name>A0A383AER6_9ZZZZ</name>
<dbReference type="GO" id="GO:1901135">
    <property type="term" value="P:carbohydrate derivative metabolic process"/>
    <property type="evidence" value="ECO:0007669"/>
    <property type="project" value="InterPro"/>
</dbReference>
<dbReference type="PROSITE" id="PS51464">
    <property type="entry name" value="SIS"/>
    <property type="match status" value="1"/>
</dbReference>
<proteinExistence type="predicted"/>
<dbReference type="CDD" id="cd05006">
    <property type="entry name" value="SIS_GmhA"/>
    <property type="match status" value="1"/>
</dbReference>
<dbReference type="SUPFAM" id="SSF53697">
    <property type="entry name" value="SIS domain"/>
    <property type="match status" value="1"/>
</dbReference>
<dbReference type="InterPro" id="IPR046348">
    <property type="entry name" value="SIS_dom_sf"/>
</dbReference>
<accession>A0A383AER6</accession>
<dbReference type="PANTHER" id="PTHR30390:SF8">
    <property type="entry name" value="SUGAR ISOMERASE (SIS)"/>
    <property type="match status" value="1"/>
</dbReference>
<dbReference type="InterPro" id="IPR035461">
    <property type="entry name" value="GmhA/DiaA"/>
</dbReference>
<evidence type="ECO:0000313" key="2">
    <source>
        <dbReference type="EMBL" id="SVE06083.1"/>
    </source>
</evidence>
<dbReference type="GO" id="GO:0097367">
    <property type="term" value="F:carbohydrate derivative binding"/>
    <property type="evidence" value="ECO:0007669"/>
    <property type="project" value="InterPro"/>
</dbReference>
<dbReference type="AlphaFoldDB" id="A0A383AER6"/>
<gene>
    <name evidence="2" type="ORF">METZ01_LOCUS458937</name>
</gene>
<dbReference type="InterPro" id="IPR050099">
    <property type="entry name" value="SIS_GmhA/DiaA_subfam"/>
</dbReference>
<feature type="non-terminal residue" evidence="2">
    <location>
        <position position="127"/>
    </location>
</feature>